<evidence type="ECO:0000259" key="6">
    <source>
        <dbReference type="PROSITE" id="PS51782"/>
    </source>
</evidence>
<dbReference type="Gene3D" id="1.25.40.10">
    <property type="entry name" value="Tetratricopeptide repeat domain"/>
    <property type="match status" value="3"/>
</dbReference>
<accession>A0A6A8AEM4</accession>
<dbReference type="CDD" id="cd00118">
    <property type="entry name" value="LysM"/>
    <property type="match status" value="1"/>
</dbReference>
<evidence type="ECO:0000256" key="4">
    <source>
        <dbReference type="SAM" id="MobiDB-lite"/>
    </source>
</evidence>
<gene>
    <name evidence="7" type="ORF">GAO09_16645</name>
</gene>
<dbReference type="Pfam" id="PF13374">
    <property type="entry name" value="TPR_10"/>
    <property type="match status" value="1"/>
</dbReference>
<name>A0A6A8AEM4_9HYPH</name>
<dbReference type="InterPro" id="IPR036779">
    <property type="entry name" value="LysM_dom_sf"/>
</dbReference>
<dbReference type="PROSITE" id="PS51782">
    <property type="entry name" value="LYSM"/>
    <property type="match status" value="1"/>
</dbReference>
<dbReference type="SUPFAM" id="SSF48452">
    <property type="entry name" value="TPR-like"/>
    <property type="match status" value="2"/>
</dbReference>
<dbReference type="Gene3D" id="3.10.350.10">
    <property type="entry name" value="LysM domain"/>
    <property type="match status" value="1"/>
</dbReference>
<keyword evidence="1" id="KW-0677">Repeat</keyword>
<protein>
    <submittedName>
        <fullName evidence="7">Tetratricopeptide repeat protein</fullName>
    </submittedName>
</protein>
<evidence type="ECO:0000256" key="2">
    <source>
        <dbReference type="ARBA" id="ARBA00022803"/>
    </source>
</evidence>
<evidence type="ECO:0000313" key="8">
    <source>
        <dbReference type="Proteomes" id="UP000435138"/>
    </source>
</evidence>
<keyword evidence="2 3" id="KW-0802">TPR repeat</keyword>
<feature type="signal peptide" evidence="5">
    <location>
        <begin position="1"/>
        <end position="27"/>
    </location>
</feature>
<dbReference type="Proteomes" id="UP000435138">
    <property type="component" value="Unassembled WGS sequence"/>
</dbReference>
<dbReference type="InterPro" id="IPR051685">
    <property type="entry name" value="Ycf3/AcsC/BcsC/TPR_MFPF"/>
</dbReference>
<dbReference type="InterPro" id="IPR013105">
    <property type="entry name" value="TPR_2"/>
</dbReference>
<dbReference type="PROSITE" id="PS50005">
    <property type="entry name" value="TPR"/>
    <property type="match status" value="2"/>
</dbReference>
<dbReference type="SMART" id="SM00257">
    <property type="entry name" value="LysM"/>
    <property type="match status" value="1"/>
</dbReference>
<feature type="chain" id="PRO_5025443408" evidence="5">
    <location>
        <begin position="28"/>
        <end position="698"/>
    </location>
</feature>
<organism evidence="7 8">
    <name type="scientific">Endobacterium cereale</name>
    <dbReference type="NCBI Taxonomy" id="2663029"/>
    <lineage>
        <taxon>Bacteria</taxon>
        <taxon>Pseudomonadati</taxon>
        <taxon>Pseudomonadota</taxon>
        <taxon>Alphaproteobacteria</taxon>
        <taxon>Hyphomicrobiales</taxon>
        <taxon>Rhizobiaceae</taxon>
        <taxon>Endobacterium</taxon>
    </lineage>
</organism>
<evidence type="ECO:0000256" key="1">
    <source>
        <dbReference type="ARBA" id="ARBA00022737"/>
    </source>
</evidence>
<evidence type="ECO:0000313" key="7">
    <source>
        <dbReference type="EMBL" id="MQY47666.1"/>
    </source>
</evidence>
<evidence type="ECO:0000256" key="3">
    <source>
        <dbReference type="PROSITE-ProRule" id="PRU00339"/>
    </source>
</evidence>
<feature type="compositionally biased region" description="Low complexity" evidence="4">
    <location>
        <begin position="596"/>
        <end position="621"/>
    </location>
</feature>
<dbReference type="PANTHER" id="PTHR44943:SF8">
    <property type="entry name" value="TPR REPEAT-CONTAINING PROTEIN MJ0263"/>
    <property type="match status" value="1"/>
</dbReference>
<dbReference type="InterPro" id="IPR018392">
    <property type="entry name" value="LysM"/>
</dbReference>
<feature type="region of interest" description="Disordered" evidence="4">
    <location>
        <begin position="596"/>
        <end position="622"/>
    </location>
</feature>
<dbReference type="InterPro" id="IPR011990">
    <property type="entry name" value="TPR-like_helical_dom_sf"/>
</dbReference>
<reference evidence="7 8" key="1">
    <citation type="submission" date="2019-11" db="EMBL/GenBank/DDBJ databases">
        <title>Genome analysis of Rhizobacterium cereale a novel genus and species isolated from maize roots in North Spain.</title>
        <authorList>
            <person name="Menendez E."/>
            <person name="Flores-Felix J.D."/>
            <person name="Ramirez-Bahena M.-H."/>
            <person name="Igual J.M."/>
            <person name="Garcia-Fraile P."/>
            <person name="Peix A."/>
            <person name="Velazquez E."/>
        </authorList>
    </citation>
    <scope>NUCLEOTIDE SEQUENCE [LARGE SCALE GENOMIC DNA]</scope>
    <source>
        <strain evidence="7 8">RZME27</strain>
    </source>
</reference>
<dbReference type="EMBL" id="WIXI01000045">
    <property type="protein sequence ID" value="MQY47666.1"/>
    <property type="molecule type" value="Genomic_DNA"/>
</dbReference>
<dbReference type="Pfam" id="PF13432">
    <property type="entry name" value="TPR_16"/>
    <property type="match status" value="1"/>
</dbReference>
<feature type="repeat" description="TPR" evidence="3">
    <location>
        <begin position="429"/>
        <end position="462"/>
    </location>
</feature>
<evidence type="ECO:0000256" key="5">
    <source>
        <dbReference type="SAM" id="SignalP"/>
    </source>
</evidence>
<comment type="caution">
    <text evidence="7">The sequence shown here is derived from an EMBL/GenBank/DDBJ whole genome shotgun (WGS) entry which is preliminary data.</text>
</comment>
<dbReference type="Pfam" id="PF07719">
    <property type="entry name" value="TPR_2"/>
    <property type="match status" value="1"/>
</dbReference>
<keyword evidence="5" id="KW-0732">Signal</keyword>
<feature type="repeat" description="TPR" evidence="3">
    <location>
        <begin position="532"/>
        <end position="565"/>
    </location>
</feature>
<dbReference type="PANTHER" id="PTHR44943">
    <property type="entry name" value="CELLULOSE SYNTHASE OPERON PROTEIN C"/>
    <property type="match status" value="1"/>
</dbReference>
<feature type="domain" description="LysM" evidence="6">
    <location>
        <begin position="628"/>
        <end position="677"/>
    </location>
</feature>
<sequence>MRQQFALRLLSGAAFAAALMLGGQALAAAGNEKPATEEAQTFNAGKVNTFSGAFLAARTADVDHDYPNAITLYRKALELEPANTEIRERLMLSLLMSGDFDGALPIAQDLKADEAVERITIIVRGLDDIRNKKFSEAEKLLTYKGTNDLDRITHTLLAAWARVGAGKGKEAQALVRGIKGPAWFKVFTDYHLGAMALVAGDISAARSSLTAAITNDDGVATTPDTFMRAIMALARLEASQGNKQKALDTIAVGDRLISNYAPLKALRQSIEAGDKPDQQVTTATEGAASVLFSVGGALNRQGAEEMVSLYLHMSHALDPKSADTLIMLGGIAEKLEQPKQAIALYEKVPADSPMRRISELQLGLTLAQTGEVDKAREHLKNLITSDPTDLRSYLAYGAVLSDAKDYKAMAENYDKAAEVIGPIARPADWTIFFQQGIAYERLKQWDKAEPAFRKSLELNPEQPQVLNYLGYSFVDMNRNLDEGMAMIRKAVDARPDDGYIVDSLGWAHYRLGQFDEAVTELERAAQLRAGDAAIIDHLGDAYWRVDRKLEANYQWKRALTLEPEEAEIPKIKAKIENGLPELDAAELAAMKAKAAAAAEKPSETAPAATPPTETALVTPPADGAVKPTNYTVNPGDTLWKIAHEALGDGDLFIELIKANPRLRRNPNRIFPGQVLDLPGVTAPATDPAINPSSAPAGN</sequence>
<keyword evidence="8" id="KW-1185">Reference proteome</keyword>
<dbReference type="Pfam" id="PF13174">
    <property type="entry name" value="TPR_6"/>
    <property type="match status" value="1"/>
</dbReference>
<dbReference type="AlphaFoldDB" id="A0A6A8AEM4"/>
<proteinExistence type="predicted"/>
<dbReference type="SUPFAM" id="SSF54106">
    <property type="entry name" value="LysM domain"/>
    <property type="match status" value="1"/>
</dbReference>
<dbReference type="SMART" id="SM00028">
    <property type="entry name" value="TPR"/>
    <property type="match status" value="7"/>
</dbReference>
<dbReference type="InterPro" id="IPR019734">
    <property type="entry name" value="TPR_rpt"/>
</dbReference>
<dbReference type="Pfam" id="PF01476">
    <property type="entry name" value="LysM"/>
    <property type="match status" value="1"/>
</dbReference>